<dbReference type="Pfam" id="PF06609">
    <property type="entry name" value="TRI12"/>
    <property type="match status" value="1"/>
</dbReference>
<evidence type="ECO:0000256" key="2">
    <source>
        <dbReference type="ARBA" id="ARBA00022448"/>
    </source>
</evidence>
<dbReference type="InterPro" id="IPR010573">
    <property type="entry name" value="MFS_Str1/Tri12-like"/>
</dbReference>
<dbReference type="InterPro" id="IPR036259">
    <property type="entry name" value="MFS_trans_sf"/>
</dbReference>
<feature type="transmembrane region" description="Helical" evidence="7">
    <location>
        <begin position="100"/>
        <end position="119"/>
    </location>
</feature>
<dbReference type="AlphaFoldDB" id="A0A9P8DMN6"/>
<evidence type="ECO:0000256" key="1">
    <source>
        <dbReference type="ARBA" id="ARBA00004141"/>
    </source>
</evidence>
<dbReference type="KEGG" id="fmu:J7337_001980"/>
<dbReference type="Gene3D" id="1.20.1250.20">
    <property type="entry name" value="MFS general substrate transporter like domains"/>
    <property type="match status" value="1"/>
</dbReference>
<dbReference type="Proteomes" id="UP000827133">
    <property type="component" value="Unassembled WGS sequence"/>
</dbReference>
<evidence type="ECO:0008006" key="10">
    <source>
        <dbReference type="Google" id="ProtNLM"/>
    </source>
</evidence>
<keyword evidence="3 7" id="KW-0812">Transmembrane</keyword>
<keyword evidence="5 7" id="KW-0472">Membrane</keyword>
<protein>
    <recommendedName>
        <fullName evidence="10">Trichothecene efflux pump</fullName>
    </recommendedName>
</protein>
<dbReference type="SUPFAM" id="SSF103473">
    <property type="entry name" value="MFS general substrate transporter"/>
    <property type="match status" value="1"/>
</dbReference>
<sequence>MAVWGTFMNPRHPYISGHLLKNKNWTILTFISGVGAVPYYALNILLPQQLSLVLHVSPSVAGWASVADLFKCVLSGGIVLGAIIQGALPPHWMQKLGITIKMEMIICCIIFAVFLGAMADPNLTLAKATIFGMIALTAQGIFESRCVAAASLEVDQKDVGQSNGAQMSFRNMVTSIASAIFVTTLNNTIPKNVHKYVVPAIAKTGASPAITEALALAIASGNATAIAEIHASPAAIQAGSAAMQLALVKSYQLLYYISLSFGGAITIAAFFLTSHLMQSRLTTEIPRRLQDVGKQRQSDSEAATPTSDHEK</sequence>
<dbReference type="PANTHER" id="PTHR23501">
    <property type="entry name" value="MAJOR FACILITATOR SUPERFAMILY"/>
    <property type="match status" value="1"/>
</dbReference>
<evidence type="ECO:0000256" key="3">
    <source>
        <dbReference type="ARBA" id="ARBA00022692"/>
    </source>
</evidence>
<dbReference type="EMBL" id="JAHBCI010000002">
    <property type="protein sequence ID" value="KAG9505014.1"/>
    <property type="molecule type" value="Genomic_DNA"/>
</dbReference>
<dbReference type="PANTHER" id="PTHR23501:SF109">
    <property type="entry name" value="MAJOR FACILITATOR SUPERFAMILY (MFS) PROFILE DOMAIN-CONTAINING PROTEIN-RELATED"/>
    <property type="match status" value="1"/>
</dbReference>
<keyword evidence="2" id="KW-0813">Transport</keyword>
<dbReference type="GO" id="GO:0005886">
    <property type="term" value="C:plasma membrane"/>
    <property type="evidence" value="ECO:0007669"/>
    <property type="project" value="TreeGrafter"/>
</dbReference>
<keyword evidence="4 7" id="KW-1133">Transmembrane helix</keyword>
<feature type="transmembrane region" description="Helical" evidence="7">
    <location>
        <begin position="66"/>
        <end position="88"/>
    </location>
</feature>
<organism evidence="8 9">
    <name type="scientific">Fusarium musae</name>
    <dbReference type="NCBI Taxonomy" id="1042133"/>
    <lineage>
        <taxon>Eukaryota</taxon>
        <taxon>Fungi</taxon>
        <taxon>Dikarya</taxon>
        <taxon>Ascomycota</taxon>
        <taxon>Pezizomycotina</taxon>
        <taxon>Sordariomycetes</taxon>
        <taxon>Hypocreomycetidae</taxon>
        <taxon>Hypocreales</taxon>
        <taxon>Nectriaceae</taxon>
        <taxon>Fusarium</taxon>
    </lineage>
</organism>
<dbReference type="GO" id="GO:0022857">
    <property type="term" value="F:transmembrane transporter activity"/>
    <property type="evidence" value="ECO:0007669"/>
    <property type="project" value="InterPro"/>
</dbReference>
<comment type="caution">
    <text evidence="8">The sequence shown here is derived from an EMBL/GenBank/DDBJ whole genome shotgun (WGS) entry which is preliminary data.</text>
</comment>
<name>A0A9P8DMN6_9HYPO</name>
<proteinExistence type="predicted"/>
<feature type="compositionally biased region" description="Polar residues" evidence="6">
    <location>
        <begin position="300"/>
        <end position="311"/>
    </location>
</feature>
<comment type="subcellular location">
    <subcellularLocation>
        <location evidence="1">Membrane</location>
        <topology evidence="1">Multi-pass membrane protein</topology>
    </subcellularLocation>
</comment>
<evidence type="ECO:0000256" key="7">
    <source>
        <dbReference type="SAM" id="Phobius"/>
    </source>
</evidence>
<dbReference type="RefSeq" id="XP_044684013.1">
    <property type="nucleotide sequence ID" value="XM_044819713.1"/>
</dbReference>
<gene>
    <name evidence="8" type="ORF">J7337_001980</name>
</gene>
<feature type="transmembrane region" description="Helical" evidence="7">
    <location>
        <begin position="25"/>
        <end position="46"/>
    </location>
</feature>
<reference evidence="8" key="1">
    <citation type="journal article" date="2021" name="Mol. Plant Microbe Interact.">
        <title>Telomere to telomere genome assembly of Fusarium musae F31, causal agent of crown rot disease of banana.</title>
        <authorList>
            <person name="Degradi L."/>
            <person name="Tava V."/>
            <person name="Kunova A."/>
            <person name="Cortesi P."/>
            <person name="Saracchi M."/>
            <person name="Pasquali M."/>
        </authorList>
    </citation>
    <scope>NUCLEOTIDE SEQUENCE</scope>
    <source>
        <strain evidence="8">F31</strain>
    </source>
</reference>
<dbReference type="GeneID" id="68309837"/>
<feature type="region of interest" description="Disordered" evidence="6">
    <location>
        <begin position="291"/>
        <end position="311"/>
    </location>
</feature>
<evidence type="ECO:0000256" key="4">
    <source>
        <dbReference type="ARBA" id="ARBA00022989"/>
    </source>
</evidence>
<accession>A0A9P8DMN6</accession>
<feature type="transmembrane region" description="Helical" evidence="7">
    <location>
        <begin position="253"/>
        <end position="272"/>
    </location>
</feature>
<evidence type="ECO:0000256" key="5">
    <source>
        <dbReference type="ARBA" id="ARBA00023136"/>
    </source>
</evidence>
<evidence type="ECO:0000313" key="8">
    <source>
        <dbReference type="EMBL" id="KAG9505014.1"/>
    </source>
</evidence>
<keyword evidence="9" id="KW-1185">Reference proteome</keyword>
<evidence type="ECO:0000256" key="6">
    <source>
        <dbReference type="SAM" id="MobiDB-lite"/>
    </source>
</evidence>
<evidence type="ECO:0000313" key="9">
    <source>
        <dbReference type="Proteomes" id="UP000827133"/>
    </source>
</evidence>